<evidence type="ECO:0000256" key="7">
    <source>
        <dbReference type="ARBA" id="ARBA00022676"/>
    </source>
</evidence>
<accession>A0ABX1R0G1</accession>
<protein>
    <recommendedName>
        <fullName evidence="6 11">Glycogen synthase</fullName>
        <ecNumber evidence="5 11">2.4.1.21</ecNumber>
    </recommendedName>
    <alternativeName>
        <fullName evidence="10 11">Starch [bacterial glycogen] synthase</fullName>
    </alternativeName>
</protein>
<evidence type="ECO:0000259" key="13">
    <source>
        <dbReference type="Pfam" id="PF08323"/>
    </source>
</evidence>
<evidence type="ECO:0000256" key="9">
    <source>
        <dbReference type="ARBA" id="ARBA00023056"/>
    </source>
</evidence>
<comment type="catalytic activity">
    <reaction evidence="1 11">
        <text>[(1-&gt;4)-alpha-D-glucosyl](n) + ADP-alpha-D-glucose = [(1-&gt;4)-alpha-D-glucosyl](n+1) + ADP + H(+)</text>
        <dbReference type="Rhea" id="RHEA:18189"/>
        <dbReference type="Rhea" id="RHEA-COMP:9584"/>
        <dbReference type="Rhea" id="RHEA-COMP:9587"/>
        <dbReference type="ChEBI" id="CHEBI:15378"/>
        <dbReference type="ChEBI" id="CHEBI:15444"/>
        <dbReference type="ChEBI" id="CHEBI:57498"/>
        <dbReference type="ChEBI" id="CHEBI:456216"/>
        <dbReference type="EC" id="2.4.1.21"/>
    </reaction>
</comment>
<name>A0ABX1R0G1_9ALTE</name>
<dbReference type="HAMAP" id="MF_00484">
    <property type="entry name" value="Glycogen_synth"/>
    <property type="match status" value="1"/>
</dbReference>
<dbReference type="InterPro" id="IPR011835">
    <property type="entry name" value="GS/SS"/>
</dbReference>
<evidence type="ECO:0000256" key="5">
    <source>
        <dbReference type="ARBA" id="ARBA00012588"/>
    </source>
</evidence>
<keyword evidence="15" id="KW-1185">Reference proteome</keyword>
<comment type="similarity">
    <text evidence="4 11">Belongs to the glycosyltransferase 1 family. Bacterial/plant glycogen synthase subfamily.</text>
</comment>
<dbReference type="SUPFAM" id="SSF53756">
    <property type="entry name" value="UDP-Glycosyltransferase/glycogen phosphorylase"/>
    <property type="match status" value="1"/>
</dbReference>
<evidence type="ECO:0000256" key="11">
    <source>
        <dbReference type="HAMAP-Rule" id="MF_00484"/>
    </source>
</evidence>
<dbReference type="EC" id="2.4.1.21" evidence="5 11"/>
<dbReference type="PANTHER" id="PTHR45825:SF11">
    <property type="entry name" value="ALPHA AMYLASE DOMAIN-CONTAINING PROTEIN"/>
    <property type="match status" value="1"/>
</dbReference>
<evidence type="ECO:0000256" key="4">
    <source>
        <dbReference type="ARBA" id="ARBA00010281"/>
    </source>
</evidence>
<comment type="caution">
    <text evidence="14">The sequence shown here is derived from an EMBL/GenBank/DDBJ whole genome shotgun (WGS) entry which is preliminary data.</text>
</comment>
<dbReference type="RefSeq" id="WP_169210529.1">
    <property type="nucleotide sequence ID" value="NZ_JAATNW010000004.1"/>
</dbReference>
<comment type="pathway">
    <text evidence="3 11">Glycan biosynthesis; glycogen biosynthesis.</text>
</comment>
<evidence type="ECO:0000256" key="2">
    <source>
        <dbReference type="ARBA" id="ARBA00002764"/>
    </source>
</evidence>
<sequence length="492" mass="55524">MNIVFAISEVEDLVKTGGLADVGKALPIALKEAGHNVIIVMPYYQTIATQFEMAPEKLVSACPQQTLFTQSQVYHFDVKQLHWNDIDVYFIDYPDYFAREGLYSNGYDVYSDNGERFSFFSGAVLNALQAIGFQPDIIHCHDWHTAMLPFLLKYEHSGYFADTATVFTIHNAAFQGVHRLENIPFLRHHPGILSQVHGGYINMLQSGIEFANKITTVSPTYAQELLTNLGSHGLHDRLVSRQEDLVGILNGCDYTQWNPQHDHYLPENYSADSLHAKSASKLALQKLATFPEKQNIPLFGMVCRLTEQKGFGFLLPILNELMHHQIQMVIVGTGDPEVCMDLGEFAQQHPDKFEFINGFSTKHAHLVEAGADFFLMPSQFEPCGLNQMYSLAYGTVPIVRAVGGLKDTVVDVTQNKQTATGFVFDEPTPQALLGCIRRALLYFYEHPDEFKEMQIRGMHTRFTWQAAAKRYAELYEMVSKVDSDKKIDGDSE</sequence>
<feature type="domain" description="Glycosyl transferase family 1" evidence="12">
    <location>
        <begin position="293"/>
        <end position="440"/>
    </location>
</feature>
<gene>
    <name evidence="11 14" type="primary">glgA</name>
    <name evidence="14" type="ORF">HCJ96_08020</name>
</gene>
<dbReference type="NCBIfam" id="NF001903">
    <property type="entry name" value="PRK00654.2-2"/>
    <property type="match status" value="1"/>
</dbReference>
<keyword evidence="9 11" id="KW-0320">Glycogen biosynthesis</keyword>
<feature type="domain" description="Starch synthase catalytic" evidence="13">
    <location>
        <begin position="2"/>
        <end position="237"/>
    </location>
</feature>
<organism evidence="14 15">
    <name type="scientific">Alteromonas ponticola</name>
    <dbReference type="NCBI Taxonomy" id="2720613"/>
    <lineage>
        <taxon>Bacteria</taxon>
        <taxon>Pseudomonadati</taxon>
        <taxon>Pseudomonadota</taxon>
        <taxon>Gammaproteobacteria</taxon>
        <taxon>Alteromonadales</taxon>
        <taxon>Alteromonadaceae</taxon>
        <taxon>Alteromonas/Salinimonas group</taxon>
        <taxon>Alteromonas</taxon>
    </lineage>
</organism>
<dbReference type="EMBL" id="JAATNW010000004">
    <property type="protein sequence ID" value="NMH59959.1"/>
    <property type="molecule type" value="Genomic_DNA"/>
</dbReference>
<feature type="binding site" evidence="11">
    <location>
        <position position="15"/>
    </location>
    <ligand>
        <name>ADP-alpha-D-glucose</name>
        <dbReference type="ChEBI" id="CHEBI:57498"/>
    </ligand>
</feature>
<evidence type="ECO:0000256" key="8">
    <source>
        <dbReference type="ARBA" id="ARBA00022679"/>
    </source>
</evidence>
<evidence type="ECO:0000313" key="15">
    <source>
        <dbReference type="Proteomes" id="UP000709336"/>
    </source>
</evidence>
<evidence type="ECO:0000256" key="1">
    <source>
        <dbReference type="ARBA" id="ARBA00001478"/>
    </source>
</evidence>
<keyword evidence="7 11" id="KW-0328">Glycosyltransferase</keyword>
<dbReference type="InterPro" id="IPR013534">
    <property type="entry name" value="Starch_synth_cat_dom"/>
</dbReference>
<evidence type="ECO:0000313" key="14">
    <source>
        <dbReference type="EMBL" id="NMH59959.1"/>
    </source>
</evidence>
<evidence type="ECO:0000259" key="12">
    <source>
        <dbReference type="Pfam" id="PF00534"/>
    </source>
</evidence>
<reference evidence="14 15" key="1">
    <citation type="submission" date="2020-03" db="EMBL/GenBank/DDBJ databases">
        <title>Alteromonas ponticola sp. nov., isolated from seawater.</title>
        <authorList>
            <person name="Yoon J.-H."/>
            <person name="Kim Y.-O."/>
        </authorList>
    </citation>
    <scope>NUCLEOTIDE SEQUENCE [LARGE SCALE GENOMIC DNA]</scope>
    <source>
        <strain evidence="14 15">MYP5</strain>
    </source>
</reference>
<dbReference type="NCBIfam" id="TIGR02095">
    <property type="entry name" value="glgA"/>
    <property type="match status" value="1"/>
</dbReference>
<evidence type="ECO:0000256" key="6">
    <source>
        <dbReference type="ARBA" id="ARBA00019935"/>
    </source>
</evidence>
<dbReference type="Pfam" id="PF08323">
    <property type="entry name" value="Glyco_transf_5"/>
    <property type="match status" value="1"/>
</dbReference>
<proteinExistence type="inferred from homology"/>
<dbReference type="GO" id="GO:0009011">
    <property type="term" value="F:alpha-1,4-glucan glucosyltransferase (ADP-glucose donor) activity"/>
    <property type="evidence" value="ECO:0007669"/>
    <property type="project" value="UniProtKB-EC"/>
</dbReference>
<dbReference type="Pfam" id="PF00534">
    <property type="entry name" value="Glycos_transf_1"/>
    <property type="match status" value="1"/>
</dbReference>
<evidence type="ECO:0000256" key="3">
    <source>
        <dbReference type="ARBA" id="ARBA00004964"/>
    </source>
</evidence>
<keyword evidence="8 11" id="KW-0808">Transferase</keyword>
<dbReference type="CDD" id="cd03791">
    <property type="entry name" value="GT5_Glycogen_synthase_DULL1-like"/>
    <property type="match status" value="1"/>
</dbReference>
<evidence type="ECO:0000256" key="10">
    <source>
        <dbReference type="ARBA" id="ARBA00031722"/>
    </source>
</evidence>
<dbReference type="InterPro" id="IPR001296">
    <property type="entry name" value="Glyco_trans_1"/>
</dbReference>
<dbReference type="Gene3D" id="3.40.50.2000">
    <property type="entry name" value="Glycogen Phosphorylase B"/>
    <property type="match status" value="2"/>
</dbReference>
<dbReference type="Proteomes" id="UP000709336">
    <property type="component" value="Unassembled WGS sequence"/>
</dbReference>
<dbReference type="PANTHER" id="PTHR45825">
    <property type="entry name" value="GRANULE-BOUND STARCH SYNTHASE 1, CHLOROPLASTIC/AMYLOPLASTIC"/>
    <property type="match status" value="1"/>
</dbReference>
<comment type="function">
    <text evidence="2 11">Synthesizes alpha-1,4-glucan chains using ADP-glucose.</text>
</comment>